<gene>
    <name evidence="8" type="ORF">F6S87_06320</name>
</gene>
<dbReference type="AlphaFoldDB" id="A0A6I5NCF0"/>
<feature type="binding site" evidence="5">
    <location>
        <position position="107"/>
    </location>
    <ligand>
        <name>substrate</name>
    </ligand>
</feature>
<dbReference type="InterPro" id="IPR023210">
    <property type="entry name" value="NADP_OxRdtase_dom"/>
</dbReference>
<dbReference type="RefSeq" id="WP_163227801.1">
    <property type="nucleotide sequence ID" value="NZ_VYSG01000002.1"/>
</dbReference>
<dbReference type="PROSITE" id="PS00062">
    <property type="entry name" value="ALDOKETO_REDUCTASE_2"/>
    <property type="match status" value="1"/>
</dbReference>
<organism evidence="8 9">
    <name type="scientific">Bifidobacterium choloepi</name>
    <dbReference type="NCBI Taxonomy" id="2614131"/>
    <lineage>
        <taxon>Bacteria</taxon>
        <taxon>Bacillati</taxon>
        <taxon>Actinomycetota</taxon>
        <taxon>Actinomycetes</taxon>
        <taxon>Bifidobacteriales</taxon>
        <taxon>Bifidobacteriaceae</taxon>
        <taxon>Bifidobacterium</taxon>
    </lineage>
</organism>
<dbReference type="SUPFAM" id="SSF51430">
    <property type="entry name" value="NAD(P)-linked oxidoreductase"/>
    <property type="match status" value="1"/>
</dbReference>
<dbReference type="EMBL" id="VYSG01000002">
    <property type="protein sequence ID" value="NEG70210.1"/>
    <property type="molecule type" value="Genomic_DNA"/>
</dbReference>
<evidence type="ECO:0000256" key="1">
    <source>
        <dbReference type="ARBA" id="ARBA00007905"/>
    </source>
</evidence>
<feature type="site" description="Lowers pKa of active site Tyr" evidence="6">
    <location>
        <position position="74"/>
    </location>
</feature>
<dbReference type="FunFam" id="3.20.20.100:FF:000015">
    <property type="entry name" value="Oxidoreductase, aldo/keto reductase family"/>
    <property type="match status" value="1"/>
</dbReference>
<evidence type="ECO:0000259" key="7">
    <source>
        <dbReference type="Pfam" id="PF00248"/>
    </source>
</evidence>
<feature type="active site" description="Proton donor" evidence="4">
    <location>
        <position position="49"/>
    </location>
</feature>
<dbReference type="InterPro" id="IPR036812">
    <property type="entry name" value="NAD(P)_OxRdtase_dom_sf"/>
</dbReference>
<name>A0A6I5NCF0_9BIFI</name>
<dbReference type="GO" id="GO:0016616">
    <property type="term" value="F:oxidoreductase activity, acting on the CH-OH group of donors, NAD or NADP as acceptor"/>
    <property type="evidence" value="ECO:0007669"/>
    <property type="project" value="UniProtKB-ARBA"/>
</dbReference>
<keyword evidence="2" id="KW-0521">NADP</keyword>
<evidence type="ECO:0000256" key="3">
    <source>
        <dbReference type="ARBA" id="ARBA00023002"/>
    </source>
</evidence>
<sequence>MHKIALNNELLIPEIGFGVFEIPDGKATEDAVRAAIHTGYRLIDTAAVYGNEAAVGEAIHTAGVPREELFITTKVWNDDIRKGTVKQAFEESLAKLGLDYVDLYLIHWPAEGWQQAWRDLQDLYASGRAKAIGVSNFERHHLEALLDAPTTEVVPAVDQVESSPQFPNTDLVDFCKSRGIVVEAYKPLGGHEGVAALSGDRRLRDVGEKYGKSPAQVALRWQLQRGVIPLPKSTRETRIVQNYHVFDFELSPEDMAVVDSVAGTDGGRRNGSDPDNFDF</sequence>
<proteinExistence type="inferred from homology"/>
<dbReference type="Gene3D" id="3.20.20.100">
    <property type="entry name" value="NADP-dependent oxidoreductase domain"/>
    <property type="match status" value="1"/>
</dbReference>
<keyword evidence="3" id="KW-0560">Oxidoreductase</keyword>
<evidence type="ECO:0000256" key="6">
    <source>
        <dbReference type="PIRSR" id="PIRSR000097-3"/>
    </source>
</evidence>
<evidence type="ECO:0000313" key="9">
    <source>
        <dbReference type="Proteomes" id="UP000469292"/>
    </source>
</evidence>
<keyword evidence="9" id="KW-1185">Reference proteome</keyword>
<dbReference type="PRINTS" id="PR00069">
    <property type="entry name" value="ALDKETRDTASE"/>
</dbReference>
<dbReference type="PIRSF" id="PIRSF000097">
    <property type="entry name" value="AKR"/>
    <property type="match status" value="1"/>
</dbReference>
<dbReference type="InterPro" id="IPR020471">
    <property type="entry name" value="AKR"/>
</dbReference>
<dbReference type="PROSITE" id="PS00798">
    <property type="entry name" value="ALDOKETO_REDUCTASE_1"/>
    <property type="match status" value="1"/>
</dbReference>
<evidence type="ECO:0000256" key="4">
    <source>
        <dbReference type="PIRSR" id="PIRSR000097-1"/>
    </source>
</evidence>
<comment type="similarity">
    <text evidence="1">Belongs to the aldo/keto reductase family.</text>
</comment>
<dbReference type="PANTHER" id="PTHR43827">
    <property type="entry name" value="2,5-DIKETO-D-GLUCONIC ACID REDUCTASE"/>
    <property type="match status" value="1"/>
</dbReference>
<evidence type="ECO:0000256" key="2">
    <source>
        <dbReference type="ARBA" id="ARBA00022857"/>
    </source>
</evidence>
<dbReference type="Proteomes" id="UP000469292">
    <property type="component" value="Unassembled WGS sequence"/>
</dbReference>
<protein>
    <submittedName>
        <fullName evidence="8">Aldo/keto reductase</fullName>
    </submittedName>
</protein>
<evidence type="ECO:0000256" key="5">
    <source>
        <dbReference type="PIRSR" id="PIRSR000097-2"/>
    </source>
</evidence>
<dbReference type="PANTHER" id="PTHR43827:SF3">
    <property type="entry name" value="NADP-DEPENDENT OXIDOREDUCTASE DOMAIN-CONTAINING PROTEIN"/>
    <property type="match status" value="1"/>
</dbReference>
<dbReference type="InterPro" id="IPR018170">
    <property type="entry name" value="Aldo/ket_reductase_CS"/>
</dbReference>
<dbReference type="CDD" id="cd19071">
    <property type="entry name" value="AKR_AKR1-5-like"/>
    <property type="match status" value="1"/>
</dbReference>
<reference evidence="8 9" key="1">
    <citation type="submission" date="2019-09" db="EMBL/GenBank/DDBJ databases">
        <title>Phylogenetic characterization of a novel taxon of the genus Bifidobacterium: Bifidobacterium choloepi sp. nov.</title>
        <authorList>
            <person name="Modesto M."/>
            <person name="Satti M."/>
        </authorList>
    </citation>
    <scope>NUCLEOTIDE SEQUENCE [LARGE SCALE GENOMIC DNA]</scope>
    <source>
        <strain evidence="8 9">BRDM6</strain>
    </source>
</reference>
<comment type="caution">
    <text evidence="8">The sequence shown here is derived from an EMBL/GenBank/DDBJ whole genome shotgun (WGS) entry which is preliminary data.</text>
</comment>
<dbReference type="Pfam" id="PF00248">
    <property type="entry name" value="Aldo_ket_red"/>
    <property type="match status" value="1"/>
</dbReference>
<feature type="domain" description="NADP-dependent oxidoreductase" evidence="7">
    <location>
        <begin position="16"/>
        <end position="261"/>
    </location>
</feature>
<evidence type="ECO:0000313" key="8">
    <source>
        <dbReference type="EMBL" id="NEG70210.1"/>
    </source>
</evidence>
<accession>A0A6I5NCF0</accession>